<dbReference type="InterPro" id="IPR015500">
    <property type="entry name" value="Peptidase_S8_subtilisin-rel"/>
</dbReference>
<comment type="similarity">
    <text evidence="1 5 6">Belongs to the peptidase S8 family.</text>
</comment>
<proteinExistence type="inferred from homology"/>
<evidence type="ECO:0000256" key="5">
    <source>
        <dbReference type="PROSITE-ProRule" id="PRU01240"/>
    </source>
</evidence>
<evidence type="ECO:0000256" key="3">
    <source>
        <dbReference type="ARBA" id="ARBA00022801"/>
    </source>
</evidence>
<dbReference type="AlphaFoldDB" id="A0A3R8KXH6"/>
<dbReference type="InterPro" id="IPR023828">
    <property type="entry name" value="Peptidase_S8_Ser-AS"/>
</dbReference>
<evidence type="ECO:0000259" key="7">
    <source>
        <dbReference type="Pfam" id="PF00082"/>
    </source>
</evidence>
<feature type="domain" description="Peptidase S8/S53" evidence="7">
    <location>
        <begin position="25"/>
        <end position="291"/>
    </location>
</feature>
<feature type="active site" description="Charge relay system" evidence="5">
    <location>
        <position position="63"/>
    </location>
</feature>
<dbReference type="InterPro" id="IPR036852">
    <property type="entry name" value="Peptidase_S8/S53_dom_sf"/>
</dbReference>
<dbReference type="InterPro" id="IPR050131">
    <property type="entry name" value="Peptidase_S8_subtilisin-like"/>
</dbReference>
<keyword evidence="9" id="KW-1185">Reference proteome</keyword>
<dbReference type="SUPFAM" id="SSF52743">
    <property type="entry name" value="Subtilisin-like"/>
    <property type="match status" value="1"/>
</dbReference>
<dbReference type="PROSITE" id="PS00137">
    <property type="entry name" value="SUBTILASE_HIS"/>
    <property type="match status" value="1"/>
</dbReference>
<dbReference type="InterPro" id="IPR023827">
    <property type="entry name" value="Peptidase_S8_Asp-AS"/>
</dbReference>
<dbReference type="PANTHER" id="PTHR43806">
    <property type="entry name" value="PEPTIDASE S8"/>
    <property type="match status" value="1"/>
</dbReference>
<gene>
    <name evidence="8" type="ORF">EBB54_11345</name>
</gene>
<keyword evidence="2 5" id="KW-0645">Protease</keyword>
<evidence type="ECO:0000256" key="4">
    <source>
        <dbReference type="ARBA" id="ARBA00022825"/>
    </source>
</evidence>
<evidence type="ECO:0000256" key="2">
    <source>
        <dbReference type="ARBA" id="ARBA00022670"/>
    </source>
</evidence>
<accession>A0A3R8KXH6</accession>
<evidence type="ECO:0000256" key="1">
    <source>
        <dbReference type="ARBA" id="ARBA00011073"/>
    </source>
</evidence>
<dbReference type="Proteomes" id="UP000274920">
    <property type="component" value="Unassembled WGS sequence"/>
</dbReference>
<keyword evidence="4 5" id="KW-0720">Serine protease</keyword>
<feature type="active site" description="Charge relay system" evidence="5">
    <location>
        <position position="248"/>
    </location>
</feature>
<dbReference type="Gene3D" id="3.40.50.200">
    <property type="entry name" value="Peptidase S8/S53 domain"/>
    <property type="match status" value="1"/>
</dbReference>
<keyword evidence="3 5" id="KW-0378">Hydrolase</keyword>
<dbReference type="PROSITE" id="PS51892">
    <property type="entry name" value="SUBTILASE"/>
    <property type="match status" value="1"/>
</dbReference>
<reference evidence="8" key="1">
    <citation type="submission" date="2018-10" db="EMBL/GenBank/DDBJ databases">
        <title>Schaedlerella arabinophila gen. nov. sp. nov., isolated from the mouse intestinal tract and comparative analysis with the genome of the closely related altered Schaedler flora strain ASF502.</title>
        <authorList>
            <person name="Miyake S."/>
            <person name="Soh M."/>
            <person name="Seedorf H."/>
        </authorList>
    </citation>
    <scope>NUCLEOTIDE SEQUENCE [LARGE SCALE GENOMIC DNA]</scope>
    <source>
        <strain evidence="8">DSM 106076</strain>
    </source>
</reference>
<dbReference type="CDD" id="cd07487">
    <property type="entry name" value="Peptidases_S8_1"/>
    <property type="match status" value="1"/>
</dbReference>
<dbReference type="PANTHER" id="PTHR43806:SF65">
    <property type="entry name" value="SERINE PROTEASE APRX"/>
    <property type="match status" value="1"/>
</dbReference>
<dbReference type="PROSITE" id="PS00136">
    <property type="entry name" value="SUBTILASE_ASP"/>
    <property type="match status" value="1"/>
</dbReference>
<feature type="active site" description="Charge relay system" evidence="5">
    <location>
        <position position="31"/>
    </location>
</feature>
<dbReference type="InterPro" id="IPR022398">
    <property type="entry name" value="Peptidase_S8_His-AS"/>
</dbReference>
<evidence type="ECO:0000313" key="8">
    <source>
        <dbReference type="EMBL" id="RRK31897.1"/>
    </source>
</evidence>
<evidence type="ECO:0000256" key="6">
    <source>
        <dbReference type="RuleBase" id="RU003355"/>
    </source>
</evidence>
<evidence type="ECO:0000313" key="9">
    <source>
        <dbReference type="Proteomes" id="UP000274920"/>
    </source>
</evidence>
<protein>
    <submittedName>
        <fullName evidence="8">Peptidase S8</fullName>
    </submittedName>
</protein>
<sequence>MKWVKNAVGYWCEDILDRKYLGRKIGAAVLDTGLTVHPDLAGRIMGFGDFVNRRKRIYDDSGHGTHVAGILAGNGKLSNGVYAGIAPEASILCAKVLDDSGNGMVEYVMEGIRWVLAERKKHNIRIVNISVGTQPGLDKGEEKRLLRGVEELWDAGLVVVVSAGNYGPDPGTVAVPGSSRKVITVGAVDIAGRQGGKSRAKWDYSGRGPTEDCIMKPDLVAPGTYITSCSVDYRHRFRKPYTVKSGTSMATPVVSGAIACLLSKYPDMTNVEVKLKLRESCVPSEHTQGWGMLHVGRLLSAGC</sequence>
<dbReference type="PROSITE" id="PS00138">
    <property type="entry name" value="SUBTILASE_SER"/>
    <property type="match status" value="1"/>
</dbReference>
<dbReference type="EMBL" id="RHJS01000002">
    <property type="protein sequence ID" value="RRK31897.1"/>
    <property type="molecule type" value="Genomic_DNA"/>
</dbReference>
<name>A0A3R8KXH6_9FIRM</name>
<comment type="caution">
    <text evidence="8">The sequence shown here is derived from an EMBL/GenBank/DDBJ whole genome shotgun (WGS) entry which is preliminary data.</text>
</comment>
<dbReference type="GO" id="GO:0004252">
    <property type="term" value="F:serine-type endopeptidase activity"/>
    <property type="evidence" value="ECO:0007669"/>
    <property type="project" value="UniProtKB-UniRule"/>
</dbReference>
<dbReference type="InterPro" id="IPR000209">
    <property type="entry name" value="Peptidase_S8/S53_dom"/>
</dbReference>
<dbReference type="GO" id="GO:0006508">
    <property type="term" value="P:proteolysis"/>
    <property type="evidence" value="ECO:0007669"/>
    <property type="project" value="UniProtKB-KW"/>
</dbReference>
<dbReference type="PRINTS" id="PR00723">
    <property type="entry name" value="SUBTILISIN"/>
</dbReference>
<organism evidence="8 9">
    <name type="scientific">Schaedlerella arabinosiphila</name>
    <dbReference type="NCBI Taxonomy" id="2044587"/>
    <lineage>
        <taxon>Bacteria</taxon>
        <taxon>Bacillati</taxon>
        <taxon>Bacillota</taxon>
        <taxon>Clostridia</taxon>
        <taxon>Lachnospirales</taxon>
        <taxon>Lachnospiraceae</taxon>
        <taxon>Schaedlerella</taxon>
    </lineage>
</organism>
<dbReference type="RefSeq" id="WP_125127480.1">
    <property type="nucleotide sequence ID" value="NZ_RHJS01000002.1"/>
</dbReference>
<dbReference type="Pfam" id="PF00082">
    <property type="entry name" value="Peptidase_S8"/>
    <property type="match status" value="1"/>
</dbReference>